<feature type="binding site" evidence="6">
    <location>
        <position position="107"/>
    </location>
    <ligand>
        <name>FMN</name>
        <dbReference type="ChEBI" id="CHEBI:58210"/>
    </ligand>
</feature>
<dbReference type="InterPro" id="IPR016215">
    <property type="entry name" value="NTA_MOA"/>
</dbReference>
<keyword evidence="1 6" id="KW-0285">Flavoprotein</keyword>
<feature type="binding site" evidence="6">
    <location>
        <position position="61"/>
    </location>
    <ligand>
        <name>FMN</name>
        <dbReference type="ChEBI" id="CHEBI:58210"/>
    </ligand>
</feature>
<dbReference type="InterPro" id="IPR036661">
    <property type="entry name" value="Luciferase-like_sf"/>
</dbReference>
<feature type="domain" description="Luciferase-like" evidence="7">
    <location>
        <begin position="37"/>
        <end position="400"/>
    </location>
</feature>
<proteinExistence type="inferred from homology"/>
<evidence type="ECO:0000256" key="2">
    <source>
        <dbReference type="ARBA" id="ARBA00022643"/>
    </source>
</evidence>
<evidence type="ECO:0000259" key="7">
    <source>
        <dbReference type="Pfam" id="PF00296"/>
    </source>
</evidence>
<dbReference type="Pfam" id="PF00296">
    <property type="entry name" value="Bac_luciferase"/>
    <property type="match status" value="1"/>
</dbReference>
<evidence type="ECO:0000256" key="6">
    <source>
        <dbReference type="PIRSR" id="PIRSR000337-1"/>
    </source>
</evidence>
<gene>
    <name evidence="8" type="ORF">FHS49_001699</name>
</gene>
<comment type="similarity">
    <text evidence="5">Belongs to the NtaA/SnaA/DszA monooxygenase family.</text>
</comment>
<evidence type="ECO:0000313" key="9">
    <source>
        <dbReference type="Proteomes" id="UP000549617"/>
    </source>
</evidence>
<comment type="caution">
    <text evidence="8">The sequence shown here is derived from an EMBL/GenBank/DDBJ whole genome shotgun (WGS) entry which is preliminary data.</text>
</comment>
<evidence type="ECO:0000256" key="3">
    <source>
        <dbReference type="ARBA" id="ARBA00023002"/>
    </source>
</evidence>
<dbReference type="InterPro" id="IPR051260">
    <property type="entry name" value="Diverse_substr_monoxygenases"/>
</dbReference>
<feature type="binding site" evidence="6">
    <location>
        <position position="233"/>
    </location>
    <ligand>
        <name>FMN</name>
        <dbReference type="ChEBI" id="CHEBI:58210"/>
    </ligand>
</feature>
<dbReference type="Proteomes" id="UP000549617">
    <property type="component" value="Unassembled WGS sequence"/>
</dbReference>
<keyword evidence="9" id="KW-1185">Reference proteome</keyword>
<accession>A0A7W9AHP1</accession>
<feature type="binding site" evidence="6">
    <location>
        <position position="157"/>
    </location>
    <ligand>
        <name>FMN</name>
        <dbReference type="ChEBI" id="CHEBI:58210"/>
    </ligand>
</feature>
<sequence length="462" mass="50124">MNKTKKPLSFGVIQGLAMSGMVTGIWAHPDNNSHNFLALNHWIDLARKLESGGIDFLFFADQFAYPLKNGTLAPRTVQDAVSFPMGDPVVLLSALAAATTHLGLVTTMSTMTEAPPHIARRLSTLDSLSGGRIGWNVVTGANQQSTTRIFGTALREHGERYAIADDFLELVLKFWEGSWEDGAVLNDKAGRVYADPAKVHEIKHQGPYFSAEGAMMVPPSPQRTPVLFQAGTSSAGRRFAAKFAEAVFISGSNPSKAIADITAIRTLAQEEFGRDPGSIKFMAGALFITGDTEAEARRRREEAASYSTMESAMLEWSYHTGMELTEADLDKPIPGQTNAVDAKSLVEKYAAGKGEQQQPQTIGEMLEHLRRNGPTGLGFTGTPEQIADEVEAFVDQTGVDGFLIEPFLTPSTYDDFVDGIMPALRKRGLAKSGYAGSTLREHLFGEGHARLGNDHIAASFRR</sequence>
<keyword evidence="2 6" id="KW-0288">FMN</keyword>
<keyword evidence="4 8" id="KW-0503">Monooxygenase</keyword>
<protein>
    <submittedName>
        <fullName evidence="8">FMN-dependent oxidoreductase (Nitrilotriacetate monooxygenase family)</fullName>
    </submittedName>
</protein>
<dbReference type="PANTHER" id="PTHR30011:SF16">
    <property type="entry name" value="C2H2 FINGER DOMAIN TRANSCRIPTION FACTOR (EUROFUNG)-RELATED"/>
    <property type="match status" value="1"/>
</dbReference>
<dbReference type="PIRSF" id="PIRSF000337">
    <property type="entry name" value="NTA_MOA"/>
    <property type="match status" value="1"/>
</dbReference>
<dbReference type="PANTHER" id="PTHR30011">
    <property type="entry name" value="ALKANESULFONATE MONOOXYGENASE-RELATED"/>
    <property type="match status" value="1"/>
</dbReference>
<organism evidence="8 9">
    <name type="scientific">Sphingobium boeckii</name>
    <dbReference type="NCBI Taxonomy" id="1082345"/>
    <lineage>
        <taxon>Bacteria</taxon>
        <taxon>Pseudomonadati</taxon>
        <taxon>Pseudomonadota</taxon>
        <taxon>Alphaproteobacteria</taxon>
        <taxon>Sphingomonadales</taxon>
        <taxon>Sphingomonadaceae</taxon>
        <taxon>Sphingobium</taxon>
    </lineage>
</organism>
<keyword evidence="3" id="KW-0560">Oxidoreductase</keyword>
<dbReference type="GO" id="GO:0016705">
    <property type="term" value="F:oxidoreductase activity, acting on paired donors, with incorporation or reduction of molecular oxygen"/>
    <property type="evidence" value="ECO:0007669"/>
    <property type="project" value="InterPro"/>
</dbReference>
<dbReference type="AlphaFoldDB" id="A0A7W9AHP1"/>
<dbReference type="Gene3D" id="3.20.20.30">
    <property type="entry name" value="Luciferase-like domain"/>
    <property type="match status" value="1"/>
</dbReference>
<dbReference type="NCBIfam" id="TIGR03860">
    <property type="entry name" value="FMN_nitrolo"/>
    <property type="match status" value="1"/>
</dbReference>
<evidence type="ECO:0000313" key="8">
    <source>
        <dbReference type="EMBL" id="MBB5685691.1"/>
    </source>
</evidence>
<name>A0A7W9AHP1_9SPHN</name>
<evidence type="ECO:0000256" key="5">
    <source>
        <dbReference type="ARBA" id="ARBA00033748"/>
    </source>
</evidence>
<feature type="binding site" evidence="6">
    <location>
        <position position="161"/>
    </location>
    <ligand>
        <name>FMN</name>
        <dbReference type="ChEBI" id="CHEBI:58210"/>
    </ligand>
</feature>
<evidence type="ECO:0000256" key="4">
    <source>
        <dbReference type="ARBA" id="ARBA00023033"/>
    </source>
</evidence>
<dbReference type="InterPro" id="IPR011251">
    <property type="entry name" value="Luciferase-like_dom"/>
</dbReference>
<evidence type="ECO:0000256" key="1">
    <source>
        <dbReference type="ARBA" id="ARBA00022630"/>
    </source>
</evidence>
<dbReference type="EMBL" id="JACIJC010000002">
    <property type="protein sequence ID" value="MBB5685691.1"/>
    <property type="molecule type" value="Genomic_DNA"/>
</dbReference>
<reference evidence="8 9" key="1">
    <citation type="submission" date="2020-08" db="EMBL/GenBank/DDBJ databases">
        <title>Genomic Encyclopedia of Type Strains, Phase IV (KMG-IV): sequencing the most valuable type-strain genomes for metagenomic binning, comparative biology and taxonomic classification.</title>
        <authorList>
            <person name="Goeker M."/>
        </authorList>
    </citation>
    <scope>NUCLEOTIDE SEQUENCE [LARGE SCALE GENOMIC DNA]</scope>
    <source>
        <strain evidence="8 9">DSM 25079</strain>
    </source>
</reference>
<dbReference type="SUPFAM" id="SSF51679">
    <property type="entry name" value="Bacterial luciferase-like"/>
    <property type="match status" value="1"/>
</dbReference>
<dbReference type="RefSeq" id="WP_184017217.1">
    <property type="nucleotide sequence ID" value="NZ_JACIJC010000002.1"/>
</dbReference>
<dbReference type="GO" id="GO:0004497">
    <property type="term" value="F:monooxygenase activity"/>
    <property type="evidence" value="ECO:0007669"/>
    <property type="project" value="UniProtKB-KW"/>
</dbReference>